<dbReference type="HOGENOM" id="CLU_1445536_0_0_6"/>
<dbReference type="EMBL" id="CP001654">
    <property type="protein sequence ID" value="ACS84772.1"/>
    <property type="molecule type" value="Genomic_DNA"/>
</dbReference>
<sequence>MNKIKIISRNHCWRTLEGVKTNDYKEYIDLVDNGCQLQSVNFILRNAEEMIIDLSNLSEHYSSLSSDDIINCWESIHSSLESDTKREGIIKGYAIDPELAISGVKKSDIVAIKSKILGESLIETLNHYHDAYNARGLSKTYPLADAPKETIELYSDFRYFYSKKIYLSSLELCPTLNIEKIYQDHII</sequence>
<proteinExistence type="predicted"/>
<organism evidence="1 2">
    <name type="scientific">Musicola paradisiaca (strain Ech703)</name>
    <name type="common">Dickeya paradisiaca</name>
    <name type="synonym">Dickeya dadantii</name>
    <dbReference type="NCBI Taxonomy" id="579405"/>
    <lineage>
        <taxon>Bacteria</taxon>
        <taxon>Pseudomonadati</taxon>
        <taxon>Pseudomonadota</taxon>
        <taxon>Gammaproteobacteria</taxon>
        <taxon>Enterobacterales</taxon>
        <taxon>Pectobacteriaceae</taxon>
        <taxon>Musicola</taxon>
    </lineage>
</organism>
<gene>
    <name evidence="1" type="ordered locus">Dd703_0965</name>
</gene>
<dbReference type="RefSeq" id="WP_012764590.1">
    <property type="nucleotide sequence ID" value="NC_012880.1"/>
</dbReference>
<name>C6CBI7_MUSP7</name>
<protein>
    <submittedName>
        <fullName evidence="1">Uncharacterized protein</fullName>
    </submittedName>
</protein>
<dbReference type="KEGG" id="dda:Dd703_0965"/>
<dbReference type="eggNOG" id="ENOG503418Q">
    <property type="taxonomic scope" value="Bacteria"/>
</dbReference>
<evidence type="ECO:0000313" key="2">
    <source>
        <dbReference type="Proteomes" id="UP000002734"/>
    </source>
</evidence>
<dbReference type="AlphaFoldDB" id="C6CBI7"/>
<keyword evidence="2" id="KW-1185">Reference proteome</keyword>
<dbReference type="Proteomes" id="UP000002734">
    <property type="component" value="Chromosome"/>
</dbReference>
<accession>C6CBI7</accession>
<reference evidence="1" key="1">
    <citation type="submission" date="2009-06" db="EMBL/GenBank/DDBJ databases">
        <title>Complete sequence of Dickeya dadantii Ech703.</title>
        <authorList>
            <consortium name="US DOE Joint Genome Institute"/>
            <person name="Lucas S."/>
            <person name="Copeland A."/>
            <person name="Lapidus A."/>
            <person name="Glavina del Rio T."/>
            <person name="Dalin E."/>
            <person name="Tice H."/>
            <person name="Bruce D."/>
            <person name="Goodwin L."/>
            <person name="Pitluck S."/>
            <person name="Chertkov O."/>
            <person name="Brettin T."/>
            <person name="Detter J.C."/>
            <person name="Han C."/>
            <person name="Larimer F."/>
            <person name="Land M."/>
            <person name="Hauser L."/>
            <person name="Kyrpides N."/>
            <person name="Mikhailova N."/>
            <person name="Balakrishnan V."/>
            <person name="Glasner J."/>
            <person name="Perna N.T."/>
        </authorList>
    </citation>
    <scope>NUCLEOTIDE SEQUENCE [LARGE SCALE GENOMIC DNA]</scope>
    <source>
        <strain evidence="1">Ech703</strain>
    </source>
</reference>
<evidence type="ECO:0000313" key="1">
    <source>
        <dbReference type="EMBL" id="ACS84772.1"/>
    </source>
</evidence>